<name>A0A6C0GJ53_9BACT</name>
<evidence type="ECO:0000256" key="2">
    <source>
        <dbReference type="ARBA" id="ARBA00023015"/>
    </source>
</evidence>
<dbReference type="InterPro" id="IPR014284">
    <property type="entry name" value="RNA_pol_sigma-70_dom"/>
</dbReference>
<dbReference type="PANTHER" id="PTHR43133">
    <property type="entry name" value="RNA POLYMERASE ECF-TYPE SIGMA FACTO"/>
    <property type="match status" value="1"/>
</dbReference>
<evidence type="ECO:0000313" key="8">
    <source>
        <dbReference type="Proteomes" id="UP000480178"/>
    </source>
</evidence>
<dbReference type="Pfam" id="PF08281">
    <property type="entry name" value="Sigma70_r4_2"/>
    <property type="match status" value="1"/>
</dbReference>
<comment type="similarity">
    <text evidence="1">Belongs to the sigma-70 factor family. ECF subfamily.</text>
</comment>
<organism evidence="7 8">
    <name type="scientific">Rhodocytophaga rosea</name>
    <dbReference type="NCBI Taxonomy" id="2704465"/>
    <lineage>
        <taxon>Bacteria</taxon>
        <taxon>Pseudomonadati</taxon>
        <taxon>Bacteroidota</taxon>
        <taxon>Cytophagia</taxon>
        <taxon>Cytophagales</taxon>
        <taxon>Rhodocytophagaceae</taxon>
        <taxon>Rhodocytophaga</taxon>
    </lineage>
</organism>
<dbReference type="EMBL" id="CP048222">
    <property type="protein sequence ID" value="QHT67995.1"/>
    <property type="molecule type" value="Genomic_DNA"/>
</dbReference>
<feature type="domain" description="RNA polymerase sigma-70 region 2" evidence="5">
    <location>
        <begin position="32"/>
        <end position="97"/>
    </location>
</feature>
<dbReference type="Gene3D" id="1.10.1740.10">
    <property type="match status" value="1"/>
</dbReference>
<gene>
    <name evidence="7" type="ORF">GXP67_15765</name>
</gene>
<dbReference type="SUPFAM" id="SSF88946">
    <property type="entry name" value="Sigma2 domain of RNA polymerase sigma factors"/>
    <property type="match status" value="1"/>
</dbReference>
<keyword evidence="2" id="KW-0805">Transcription regulation</keyword>
<dbReference type="InterPro" id="IPR013249">
    <property type="entry name" value="RNA_pol_sigma70_r4_t2"/>
</dbReference>
<dbReference type="GO" id="GO:0016987">
    <property type="term" value="F:sigma factor activity"/>
    <property type="evidence" value="ECO:0007669"/>
    <property type="project" value="UniProtKB-KW"/>
</dbReference>
<evidence type="ECO:0000259" key="6">
    <source>
        <dbReference type="Pfam" id="PF08281"/>
    </source>
</evidence>
<dbReference type="InterPro" id="IPR007627">
    <property type="entry name" value="RNA_pol_sigma70_r2"/>
</dbReference>
<protein>
    <submittedName>
        <fullName evidence="7">Sigma-70 family RNA polymerase sigma factor</fullName>
    </submittedName>
</protein>
<dbReference type="RefSeq" id="WP_162444016.1">
    <property type="nucleotide sequence ID" value="NZ_CP048222.1"/>
</dbReference>
<dbReference type="NCBIfam" id="TIGR02937">
    <property type="entry name" value="sigma70-ECF"/>
    <property type="match status" value="1"/>
</dbReference>
<dbReference type="GO" id="GO:0003677">
    <property type="term" value="F:DNA binding"/>
    <property type="evidence" value="ECO:0007669"/>
    <property type="project" value="InterPro"/>
</dbReference>
<dbReference type="Pfam" id="PF04542">
    <property type="entry name" value="Sigma70_r2"/>
    <property type="match status" value="1"/>
</dbReference>
<dbReference type="InterPro" id="IPR013325">
    <property type="entry name" value="RNA_pol_sigma_r2"/>
</dbReference>
<dbReference type="GO" id="GO:0006352">
    <property type="term" value="P:DNA-templated transcription initiation"/>
    <property type="evidence" value="ECO:0007669"/>
    <property type="project" value="InterPro"/>
</dbReference>
<dbReference type="KEGG" id="rhoz:GXP67_15765"/>
<dbReference type="InterPro" id="IPR036388">
    <property type="entry name" value="WH-like_DNA-bd_sf"/>
</dbReference>
<reference evidence="7 8" key="1">
    <citation type="submission" date="2020-01" db="EMBL/GenBank/DDBJ databases">
        <authorList>
            <person name="Kim M.K."/>
        </authorList>
    </citation>
    <scope>NUCLEOTIDE SEQUENCE [LARGE SCALE GENOMIC DNA]</scope>
    <source>
        <strain evidence="7 8">172606-1</strain>
    </source>
</reference>
<keyword evidence="4" id="KW-0804">Transcription</keyword>
<dbReference type="InterPro" id="IPR013324">
    <property type="entry name" value="RNA_pol_sigma_r3/r4-like"/>
</dbReference>
<evidence type="ECO:0000256" key="3">
    <source>
        <dbReference type="ARBA" id="ARBA00023082"/>
    </source>
</evidence>
<sequence length="196" mass="23583">MPKNNSSVQVQDDTAIWLAFKSGSELAFDYIYDTYFSKLYNYSLRFTTDTDLIKDCIQNLYVELWRRKENLADVQSIKFYLYKCIRHRIIQELTKNNKLVHEEDLEEHYNFEVSFSHEFHLITRQISEENQARLLKAFELLTKRQKEAVFLRYYDNLEYQEIASIMQMKEVKYARTLVYRALDVLKASIRKLASVE</sequence>
<dbReference type="Gene3D" id="1.10.10.10">
    <property type="entry name" value="Winged helix-like DNA-binding domain superfamily/Winged helix DNA-binding domain"/>
    <property type="match status" value="1"/>
</dbReference>
<proteinExistence type="inferred from homology"/>
<dbReference type="InterPro" id="IPR039425">
    <property type="entry name" value="RNA_pol_sigma-70-like"/>
</dbReference>
<dbReference type="PANTHER" id="PTHR43133:SF46">
    <property type="entry name" value="RNA POLYMERASE SIGMA-70 FACTOR ECF SUBFAMILY"/>
    <property type="match status" value="1"/>
</dbReference>
<keyword evidence="8" id="KW-1185">Reference proteome</keyword>
<dbReference type="Proteomes" id="UP000480178">
    <property type="component" value="Chromosome"/>
</dbReference>
<keyword evidence="3" id="KW-0731">Sigma factor</keyword>
<dbReference type="SUPFAM" id="SSF88659">
    <property type="entry name" value="Sigma3 and sigma4 domains of RNA polymerase sigma factors"/>
    <property type="match status" value="1"/>
</dbReference>
<accession>A0A6C0GJ53</accession>
<evidence type="ECO:0000256" key="1">
    <source>
        <dbReference type="ARBA" id="ARBA00010641"/>
    </source>
</evidence>
<evidence type="ECO:0000313" key="7">
    <source>
        <dbReference type="EMBL" id="QHT67995.1"/>
    </source>
</evidence>
<evidence type="ECO:0000259" key="5">
    <source>
        <dbReference type="Pfam" id="PF04542"/>
    </source>
</evidence>
<dbReference type="AlphaFoldDB" id="A0A6C0GJ53"/>
<evidence type="ECO:0000256" key="4">
    <source>
        <dbReference type="ARBA" id="ARBA00023163"/>
    </source>
</evidence>
<feature type="domain" description="RNA polymerase sigma factor 70 region 4 type 2" evidence="6">
    <location>
        <begin position="133"/>
        <end position="172"/>
    </location>
</feature>
<dbReference type="CDD" id="cd06171">
    <property type="entry name" value="Sigma70_r4"/>
    <property type="match status" value="1"/>
</dbReference>